<dbReference type="OrthoDB" id="1973584at2"/>
<dbReference type="Proteomes" id="UP000279446">
    <property type="component" value="Unassembled WGS sequence"/>
</dbReference>
<dbReference type="GO" id="GO:0000160">
    <property type="term" value="P:phosphorelay signal transduction system"/>
    <property type="evidence" value="ECO:0007669"/>
    <property type="project" value="UniProtKB-KW"/>
</dbReference>
<evidence type="ECO:0000256" key="3">
    <source>
        <dbReference type="ARBA" id="ARBA00022553"/>
    </source>
</evidence>
<comment type="caution">
    <text evidence="12">The sequence shown here is derived from an EMBL/GenBank/DDBJ whole genome shotgun (WGS) entry which is preliminary data.</text>
</comment>
<dbReference type="PANTHER" id="PTHR42713">
    <property type="entry name" value="HISTIDINE KINASE-RELATED"/>
    <property type="match status" value="1"/>
</dbReference>
<evidence type="ECO:0000256" key="8">
    <source>
        <dbReference type="PROSITE-ProRule" id="PRU00169"/>
    </source>
</evidence>
<dbReference type="SMART" id="SM00448">
    <property type="entry name" value="REC"/>
    <property type="match status" value="1"/>
</dbReference>
<dbReference type="SUPFAM" id="SSF52172">
    <property type="entry name" value="CheY-like"/>
    <property type="match status" value="1"/>
</dbReference>
<feature type="domain" description="HTH araC/xylS-type" evidence="10">
    <location>
        <begin position="436"/>
        <end position="534"/>
    </location>
</feature>
<evidence type="ECO:0000313" key="13">
    <source>
        <dbReference type="Proteomes" id="UP000279446"/>
    </source>
</evidence>
<dbReference type="Pfam" id="PF12833">
    <property type="entry name" value="HTH_18"/>
    <property type="match status" value="1"/>
</dbReference>
<dbReference type="PRINTS" id="PR00032">
    <property type="entry name" value="HTHARAC"/>
</dbReference>
<evidence type="ECO:0000256" key="9">
    <source>
        <dbReference type="SAM" id="Coils"/>
    </source>
</evidence>
<dbReference type="InterPro" id="IPR009057">
    <property type="entry name" value="Homeodomain-like_sf"/>
</dbReference>
<evidence type="ECO:0000256" key="1">
    <source>
        <dbReference type="ARBA" id="ARBA00004496"/>
    </source>
</evidence>
<reference evidence="12 13" key="1">
    <citation type="submission" date="2018-12" db="EMBL/GenBank/DDBJ databases">
        <authorList>
            <person name="Sun L."/>
            <person name="Chen Z."/>
        </authorList>
    </citation>
    <scope>NUCLEOTIDE SEQUENCE [LARGE SCALE GENOMIC DNA]</scope>
    <source>
        <strain evidence="12 13">DSM 15890</strain>
    </source>
</reference>
<keyword evidence="4" id="KW-0902">Two-component regulatory system</keyword>
<keyword evidence="2" id="KW-0963">Cytoplasm</keyword>
<dbReference type="Pfam" id="PF00072">
    <property type="entry name" value="Response_reg"/>
    <property type="match status" value="1"/>
</dbReference>
<keyword evidence="7" id="KW-0804">Transcription</keyword>
<dbReference type="CDD" id="cd17536">
    <property type="entry name" value="REC_YesN-like"/>
    <property type="match status" value="1"/>
</dbReference>
<sequence>MGSPTLSPLKVRIISIQKYRSNYPTNERHSVMYKLLIVDDEEMVREGLRDIITYLQIQHIDQILTAKDGAEALSIIVSETPQIILTDLNMPVMDGIDMIKQLGEKHPHKVIVISGHDDFHRVKESFKLGVRDYLLKPAPSEDLIEVLNKTVRELQQEEQQYIEGESEKKLTQMERVSRRMNWVIQSGEHDEHAFERVFEELGYSLPYSTTTVAVLSLIHSTSNAKSLGANWDKYLITPDRDNPSIKLYSFYNRQNDLVIWINFDEQNHNMITVKQILQQFLTDNSELSMVVAVGEVVSKTTNLAYAYQSALDVLCYKLTANQQSIMTYGDIINRTDNKIGPIDLRNLVEIIDMGRKDQVLSFIQKYFSDDFLRKSTLESIRNNYDMILLTIGWLPNKKQDFSTFEQSEQLRLYLKTCMLQMITARESLIRSYDIVEIAKKYVQDQLQNEINMAVIANYCNVSYTYFSKIFKESTGINFQDYVTMKRMEYAKEALNGINIKVHDVATALGYSNPKNFTRVFKGYYGISPKDYQKIMK</sequence>
<dbReference type="Gene3D" id="3.40.50.2300">
    <property type="match status" value="1"/>
</dbReference>
<name>A0A3S1DKJ2_9BACL</name>
<keyword evidence="6" id="KW-0238">DNA-binding</keyword>
<dbReference type="PROSITE" id="PS01124">
    <property type="entry name" value="HTH_ARAC_FAMILY_2"/>
    <property type="match status" value="1"/>
</dbReference>
<gene>
    <name evidence="12" type="ORF">EJP82_23385</name>
</gene>
<dbReference type="SMART" id="SM00342">
    <property type="entry name" value="HTH_ARAC"/>
    <property type="match status" value="1"/>
</dbReference>
<keyword evidence="5" id="KW-0805">Transcription regulation</keyword>
<dbReference type="EMBL" id="RZNY01000029">
    <property type="protein sequence ID" value="RUT41491.1"/>
    <property type="molecule type" value="Genomic_DNA"/>
</dbReference>
<dbReference type="InterPro" id="IPR001789">
    <property type="entry name" value="Sig_transdc_resp-reg_receiver"/>
</dbReference>
<evidence type="ECO:0000259" key="10">
    <source>
        <dbReference type="PROSITE" id="PS01124"/>
    </source>
</evidence>
<keyword evidence="3 8" id="KW-0597">Phosphoprotein</keyword>
<dbReference type="AlphaFoldDB" id="A0A3S1DKJ2"/>
<dbReference type="GO" id="GO:0005737">
    <property type="term" value="C:cytoplasm"/>
    <property type="evidence" value="ECO:0007669"/>
    <property type="project" value="UniProtKB-SubCell"/>
</dbReference>
<evidence type="ECO:0000256" key="5">
    <source>
        <dbReference type="ARBA" id="ARBA00023015"/>
    </source>
</evidence>
<evidence type="ECO:0000256" key="7">
    <source>
        <dbReference type="ARBA" id="ARBA00023163"/>
    </source>
</evidence>
<keyword evidence="9" id="KW-0175">Coiled coil</keyword>
<evidence type="ECO:0000256" key="4">
    <source>
        <dbReference type="ARBA" id="ARBA00023012"/>
    </source>
</evidence>
<feature type="coiled-coil region" evidence="9">
    <location>
        <begin position="140"/>
        <end position="167"/>
    </location>
</feature>
<comment type="subcellular location">
    <subcellularLocation>
        <location evidence="1">Cytoplasm</location>
    </subcellularLocation>
</comment>
<dbReference type="PANTHER" id="PTHR42713:SF3">
    <property type="entry name" value="TRANSCRIPTIONAL REGULATORY PROTEIN HPTR"/>
    <property type="match status" value="1"/>
</dbReference>
<dbReference type="PROSITE" id="PS50110">
    <property type="entry name" value="RESPONSE_REGULATORY"/>
    <property type="match status" value="1"/>
</dbReference>
<feature type="modified residue" description="4-aspartylphosphate" evidence="8">
    <location>
        <position position="87"/>
    </location>
</feature>
<dbReference type="InterPro" id="IPR018060">
    <property type="entry name" value="HTH_AraC"/>
</dbReference>
<evidence type="ECO:0000259" key="11">
    <source>
        <dbReference type="PROSITE" id="PS50110"/>
    </source>
</evidence>
<evidence type="ECO:0000256" key="2">
    <source>
        <dbReference type="ARBA" id="ARBA00022490"/>
    </source>
</evidence>
<evidence type="ECO:0000313" key="12">
    <source>
        <dbReference type="EMBL" id="RUT41491.1"/>
    </source>
</evidence>
<dbReference type="Gene3D" id="1.10.10.60">
    <property type="entry name" value="Homeodomain-like"/>
    <property type="match status" value="2"/>
</dbReference>
<evidence type="ECO:0000256" key="6">
    <source>
        <dbReference type="ARBA" id="ARBA00023125"/>
    </source>
</evidence>
<protein>
    <submittedName>
        <fullName evidence="12">Response regulator</fullName>
    </submittedName>
</protein>
<dbReference type="GO" id="GO:0003700">
    <property type="term" value="F:DNA-binding transcription factor activity"/>
    <property type="evidence" value="ECO:0007669"/>
    <property type="project" value="InterPro"/>
</dbReference>
<dbReference type="InterPro" id="IPR011006">
    <property type="entry name" value="CheY-like_superfamily"/>
</dbReference>
<dbReference type="GO" id="GO:0043565">
    <property type="term" value="F:sequence-specific DNA binding"/>
    <property type="evidence" value="ECO:0007669"/>
    <property type="project" value="InterPro"/>
</dbReference>
<organism evidence="12 13">
    <name type="scientific">Paenibacillus anaericanus</name>
    <dbReference type="NCBI Taxonomy" id="170367"/>
    <lineage>
        <taxon>Bacteria</taxon>
        <taxon>Bacillati</taxon>
        <taxon>Bacillota</taxon>
        <taxon>Bacilli</taxon>
        <taxon>Bacillales</taxon>
        <taxon>Paenibacillaceae</taxon>
        <taxon>Paenibacillus</taxon>
    </lineage>
</organism>
<dbReference type="InterPro" id="IPR020449">
    <property type="entry name" value="Tscrpt_reg_AraC-type_HTH"/>
</dbReference>
<feature type="domain" description="Response regulatory" evidence="11">
    <location>
        <begin position="34"/>
        <end position="151"/>
    </location>
</feature>
<proteinExistence type="predicted"/>
<keyword evidence="13" id="KW-1185">Reference proteome</keyword>
<dbReference type="InterPro" id="IPR051552">
    <property type="entry name" value="HptR"/>
</dbReference>
<dbReference type="SUPFAM" id="SSF46689">
    <property type="entry name" value="Homeodomain-like"/>
    <property type="match status" value="2"/>
</dbReference>
<accession>A0A3S1DKJ2</accession>